<evidence type="ECO:0000256" key="1">
    <source>
        <dbReference type="ARBA" id="ARBA00022723"/>
    </source>
</evidence>
<dbReference type="InterPro" id="IPR013096">
    <property type="entry name" value="Cupin_2"/>
</dbReference>
<dbReference type="Pfam" id="PF07883">
    <property type="entry name" value="Cupin_2"/>
    <property type="match status" value="1"/>
</dbReference>
<dbReference type="PANTHER" id="PTHR35848">
    <property type="entry name" value="OXALATE-BINDING PROTEIN"/>
    <property type="match status" value="1"/>
</dbReference>
<dbReference type="PANTHER" id="PTHR35848:SF6">
    <property type="entry name" value="CUPIN TYPE-2 DOMAIN-CONTAINING PROTEIN"/>
    <property type="match status" value="1"/>
</dbReference>
<accession>A0A917CR40</accession>
<dbReference type="Gene3D" id="2.60.120.10">
    <property type="entry name" value="Jelly Rolls"/>
    <property type="match status" value="1"/>
</dbReference>
<reference evidence="3" key="1">
    <citation type="journal article" date="2014" name="Int. J. Syst. Evol. Microbiol.">
        <title>Complete genome sequence of Corynebacterium casei LMG S-19264T (=DSM 44701T), isolated from a smear-ripened cheese.</title>
        <authorList>
            <consortium name="US DOE Joint Genome Institute (JGI-PGF)"/>
            <person name="Walter F."/>
            <person name="Albersmeier A."/>
            <person name="Kalinowski J."/>
            <person name="Ruckert C."/>
        </authorList>
    </citation>
    <scope>NUCLEOTIDE SEQUENCE</scope>
    <source>
        <strain evidence="3">CGMCC 1.12726</strain>
    </source>
</reference>
<feature type="domain" description="Cupin type-2" evidence="2">
    <location>
        <begin position="47"/>
        <end position="120"/>
    </location>
</feature>
<protein>
    <recommendedName>
        <fullName evidence="2">Cupin type-2 domain-containing protein</fullName>
    </recommendedName>
</protein>
<dbReference type="SUPFAM" id="SSF51182">
    <property type="entry name" value="RmlC-like cupins"/>
    <property type="match status" value="1"/>
</dbReference>
<evidence type="ECO:0000313" key="3">
    <source>
        <dbReference type="EMBL" id="GGF96741.1"/>
    </source>
</evidence>
<dbReference type="GO" id="GO:0046872">
    <property type="term" value="F:metal ion binding"/>
    <property type="evidence" value="ECO:0007669"/>
    <property type="project" value="UniProtKB-KW"/>
</dbReference>
<dbReference type="Proteomes" id="UP000632858">
    <property type="component" value="Unassembled WGS sequence"/>
</dbReference>
<sequence>MKRIVNLDSLQPGLIGARLPGAPALYDGAAVAPIAPLVGARRLGYNLTVVPPGKAAFPFHSHYGNEEMFFILEGRGELRYGDERHPLRAGDVVACPPGGPDSAHQIRNTSVDAELRYLAVSTTQSPDMFHYPDSGKTGASHYPESGDAGVVRLRNRIDHNLDYWDGE</sequence>
<dbReference type="InterPro" id="IPR051610">
    <property type="entry name" value="GPI/OXD"/>
</dbReference>
<dbReference type="AlphaFoldDB" id="A0A917CR40"/>
<keyword evidence="1" id="KW-0479">Metal-binding</keyword>
<dbReference type="InterPro" id="IPR011051">
    <property type="entry name" value="RmlC_Cupin_sf"/>
</dbReference>
<name>A0A917CR40_9GAMM</name>
<evidence type="ECO:0000313" key="4">
    <source>
        <dbReference type="Proteomes" id="UP000632858"/>
    </source>
</evidence>
<comment type="caution">
    <text evidence="3">The sequence shown here is derived from an EMBL/GenBank/DDBJ whole genome shotgun (WGS) entry which is preliminary data.</text>
</comment>
<gene>
    <name evidence="3" type="ORF">GCM10010960_17960</name>
</gene>
<dbReference type="EMBL" id="BMFO01000004">
    <property type="protein sequence ID" value="GGF96741.1"/>
    <property type="molecule type" value="Genomic_DNA"/>
</dbReference>
<dbReference type="InterPro" id="IPR014710">
    <property type="entry name" value="RmlC-like_jellyroll"/>
</dbReference>
<dbReference type="RefSeq" id="WP_188450063.1">
    <property type="nucleotide sequence ID" value="NZ_BMFO01000004.1"/>
</dbReference>
<proteinExistence type="predicted"/>
<keyword evidence="4" id="KW-1185">Reference proteome</keyword>
<evidence type="ECO:0000259" key="2">
    <source>
        <dbReference type="Pfam" id="PF07883"/>
    </source>
</evidence>
<organism evidence="3 4">
    <name type="scientific">Arenimonas maotaiensis</name>
    <dbReference type="NCBI Taxonomy" id="1446479"/>
    <lineage>
        <taxon>Bacteria</taxon>
        <taxon>Pseudomonadati</taxon>
        <taxon>Pseudomonadota</taxon>
        <taxon>Gammaproteobacteria</taxon>
        <taxon>Lysobacterales</taxon>
        <taxon>Lysobacteraceae</taxon>
        <taxon>Arenimonas</taxon>
    </lineage>
</organism>
<reference evidence="3" key="2">
    <citation type="submission" date="2020-09" db="EMBL/GenBank/DDBJ databases">
        <authorList>
            <person name="Sun Q."/>
            <person name="Zhou Y."/>
        </authorList>
    </citation>
    <scope>NUCLEOTIDE SEQUENCE</scope>
    <source>
        <strain evidence="3">CGMCC 1.12726</strain>
    </source>
</reference>
<dbReference type="CDD" id="cd02224">
    <property type="entry name" value="cupin_SPO2919-like"/>
    <property type="match status" value="1"/>
</dbReference>